<accession>A0A9Q3IV01</accession>
<gene>
    <name evidence="2" type="ORF">O181_090403</name>
</gene>
<evidence type="ECO:0000313" key="3">
    <source>
        <dbReference type="Proteomes" id="UP000765509"/>
    </source>
</evidence>
<keyword evidence="3" id="KW-1185">Reference proteome</keyword>
<reference evidence="2" key="1">
    <citation type="submission" date="2021-03" db="EMBL/GenBank/DDBJ databases">
        <title>Draft genome sequence of rust myrtle Austropuccinia psidii MF-1, a brazilian biotype.</title>
        <authorList>
            <person name="Quecine M.C."/>
            <person name="Pachon D.M.R."/>
            <person name="Bonatelli M.L."/>
            <person name="Correr F.H."/>
            <person name="Franceschini L.M."/>
            <person name="Leite T.F."/>
            <person name="Margarido G.R.A."/>
            <person name="Almeida C.A."/>
            <person name="Ferrarezi J.A."/>
            <person name="Labate C.A."/>
        </authorList>
    </citation>
    <scope>NUCLEOTIDE SEQUENCE</scope>
    <source>
        <strain evidence="2">MF-1</strain>
    </source>
</reference>
<dbReference type="OrthoDB" id="515971at2759"/>
<feature type="coiled-coil region" evidence="1">
    <location>
        <begin position="119"/>
        <end position="164"/>
    </location>
</feature>
<name>A0A9Q3IV01_9BASI</name>
<proteinExistence type="predicted"/>
<dbReference type="EMBL" id="AVOT02056332">
    <property type="protein sequence ID" value="MBW0550688.1"/>
    <property type="molecule type" value="Genomic_DNA"/>
</dbReference>
<dbReference type="AlphaFoldDB" id="A0A9Q3IV01"/>
<evidence type="ECO:0000256" key="1">
    <source>
        <dbReference type="SAM" id="Coils"/>
    </source>
</evidence>
<sequence>MEDARTSTSSQRLASTFGTLIESPEAEITAIPVVRPESSPEGNNRDIPVSVQELVYGSKAAGVGASAKCLDRHNELLSSFEEVHGPRNDRRTSEWLDTHVLQGTSPIATLLNQPDNNSIYFITRQLKELRIQVQNLENSTVHNAALFQEQLEKIDKARIELKEDIQSSINDIKLKNDFPRQSTPILDRNLLNLNNDLHHTISSNAEVETARNFKDIPRLEEWPTFSGEGEDNHMEFMKTIYMLKEDFNMPDEYISARLHLQFTKSEKKCYYKMRQDHGKHSWTWWKEQIISKWENDFWSFKMENSSEEAIFNIERDRPMSWFLKQKDRLTSLHPDISETMMQKRILRKCGGDLEHAITPGPMSRQSPAIHFMLHHSQYRILLQLC</sequence>
<dbReference type="Proteomes" id="UP000765509">
    <property type="component" value="Unassembled WGS sequence"/>
</dbReference>
<comment type="caution">
    <text evidence="2">The sequence shown here is derived from an EMBL/GenBank/DDBJ whole genome shotgun (WGS) entry which is preliminary data.</text>
</comment>
<organism evidence="2 3">
    <name type="scientific">Austropuccinia psidii MF-1</name>
    <dbReference type="NCBI Taxonomy" id="1389203"/>
    <lineage>
        <taxon>Eukaryota</taxon>
        <taxon>Fungi</taxon>
        <taxon>Dikarya</taxon>
        <taxon>Basidiomycota</taxon>
        <taxon>Pucciniomycotina</taxon>
        <taxon>Pucciniomycetes</taxon>
        <taxon>Pucciniales</taxon>
        <taxon>Sphaerophragmiaceae</taxon>
        <taxon>Austropuccinia</taxon>
    </lineage>
</organism>
<protein>
    <submittedName>
        <fullName evidence="2">Uncharacterized protein</fullName>
    </submittedName>
</protein>
<evidence type="ECO:0000313" key="2">
    <source>
        <dbReference type="EMBL" id="MBW0550688.1"/>
    </source>
</evidence>
<keyword evidence="1" id="KW-0175">Coiled coil</keyword>